<protein>
    <submittedName>
        <fullName evidence="1">Uncharacterized protein</fullName>
    </submittedName>
</protein>
<gene>
    <name evidence="1" type="ORF">Nepgr_003248</name>
</gene>
<sequence>MAEHYSWRPSGPAESMMSAGCHFQEALGSLLRRVPCPCSGWVSSRRLWEELRGTPLRGKLCFAPTRGGKSLDLIAGSAKRSVRV</sequence>
<name>A0AAD3XD82_NEPGR</name>
<comment type="caution">
    <text evidence="1">The sequence shown here is derived from an EMBL/GenBank/DDBJ whole genome shotgun (WGS) entry which is preliminary data.</text>
</comment>
<accession>A0AAD3XD82</accession>
<dbReference type="Proteomes" id="UP001279734">
    <property type="component" value="Unassembled WGS sequence"/>
</dbReference>
<proteinExistence type="predicted"/>
<keyword evidence="2" id="KW-1185">Reference proteome</keyword>
<dbReference type="AlphaFoldDB" id="A0AAD3XD82"/>
<organism evidence="1 2">
    <name type="scientific">Nepenthes gracilis</name>
    <name type="common">Slender pitcher plant</name>
    <dbReference type="NCBI Taxonomy" id="150966"/>
    <lineage>
        <taxon>Eukaryota</taxon>
        <taxon>Viridiplantae</taxon>
        <taxon>Streptophyta</taxon>
        <taxon>Embryophyta</taxon>
        <taxon>Tracheophyta</taxon>
        <taxon>Spermatophyta</taxon>
        <taxon>Magnoliopsida</taxon>
        <taxon>eudicotyledons</taxon>
        <taxon>Gunneridae</taxon>
        <taxon>Pentapetalae</taxon>
        <taxon>Caryophyllales</taxon>
        <taxon>Nepenthaceae</taxon>
        <taxon>Nepenthes</taxon>
    </lineage>
</organism>
<evidence type="ECO:0000313" key="1">
    <source>
        <dbReference type="EMBL" id="GMH01409.1"/>
    </source>
</evidence>
<dbReference type="EMBL" id="BSYO01000003">
    <property type="protein sequence ID" value="GMH01409.1"/>
    <property type="molecule type" value="Genomic_DNA"/>
</dbReference>
<evidence type="ECO:0000313" key="2">
    <source>
        <dbReference type="Proteomes" id="UP001279734"/>
    </source>
</evidence>
<reference evidence="1" key="1">
    <citation type="submission" date="2023-05" db="EMBL/GenBank/DDBJ databases">
        <title>Nepenthes gracilis genome sequencing.</title>
        <authorList>
            <person name="Fukushima K."/>
        </authorList>
    </citation>
    <scope>NUCLEOTIDE SEQUENCE</scope>
    <source>
        <strain evidence="1">SING2019-196</strain>
    </source>
</reference>